<name>A0AAF0FK21_9EURY</name>
<gene>
    <name evidence="2" type="ORF">L1994_07435</name>
</gene>
<feature type="domain" description="PRC-barrel" evidence="1">
    <location>
        <begin position="5"/>
        <end position="74"/>
    </location>
</feature>
<dbReference type="Gene3D" id="2.30.30.240">
    <property type="entry name" value="PRC-barrel domain"/>
    <property type="match status" value="1"/>
</dbReference>
<proteinExistence type="predicted"/>
<evidence type="ECO:0000259" key="1">
    <source>
        <dbReference type="Pfam" id="PF05239"/>
    </source>
</evidence>
<dbReference type="PANTHER" id="PTHR38137:SF1">
    <property type="entry name" value="PRC-BARREL DOMAIN-CONTAINING PROTEIN"/>
    <property type="match status" value="1"/>
</dbReference>
<dbReference type="SUPFAM" id="SSF50346">
    <property type="entry name" value="PRC-barrel domain"/>
    <property type="match status" value="1"/>
</dbReference>
<reference evidence="2" key="1">
    <citation type="submission" date="2022-01" db="EMBL/GenBank/DDBJ databases">
        <title>Complete genome of Methanomicrobium antiquum DSM 21220.</title>
        <authorList>
            <person name="Chen S.-C."/>
            <person name="You Y.-T."/>
            <person name="Zhou Y.-Z."/>
            <person name="Lai M.-C."/>
        </authorList>
    </citation>
    <scope>NUCLEOTIDE SEQUENCE</scope>
    <source>
        <strain evidence="2">DSM 21220</strain>
    </source>
</reference>
<organism evidence="2 3">
    <name type="scientific">Methanomicrobium antiquum</name>
    <dbReference type="NCBI Taxonomy" id="487686"/>
    <lineage>
        <taxon>Archaea</taxon>
        <taxon>Methanobacteriati</taxon>
        <taxon>Methanobacteriota</taxon>
        <taxon>Stenosarchaea group</taxon>
        <taxon>Methanomicrobia</taxon>
        <taxon>Methanomicrobiales</taxon>
        <taxon>Methanomicrobiaceae</taxon>
        <taxon>Methanomicrobium</taxon>
    </lineage>
</organism>
<dbReference type="InterPro" id="IPR011033">
    <property type="entry name" value="PRC_barrel-like_sf"/>
</dbReference>
<dbReference type="GeneID" id="79950219"/>
<dbReference type="Pfam" id="PF05239">
    <property type="entry name" value="PRC"/>
    <property type="match status" value="1"/>
</dbReference>
<sequence>MKTQITELFGMEVYTEKAVRVGVVDDAVLNVDTKKIDSLAVSDLNPELLQLKGFKGIKVPYRIIRSIGDVIIIRHFSNMFPSKEIDY</sequence>
<dbReference type="KEGG" id="manq:L1994_07435"/>
<accession>A0AAF0FK21</accession>
<dbReference type="Proteomes" id="UP001218895">
    <property type="component" value="Chromosome"/>
</dbReference>
<dbReference type="EMBL" id="CP091092">
    <property type="protein sequence ID" value="WFN35988.1"/>
    <property type="molecule type" value="Genomic_DNA"/>
</dbReference>
<dbReference type="AlphaFoldDB" id="A0AAF0FK21"/>
<protein>
    <submittedName>
        <fullName evidence="2">PRC-barrel domain-containing protein</fullName>
    </submittedName>
</protein>
<evidence type="ECO:0000313" key="3">
    <source>
        <dbReference type="Proteomes" id="UP001218895"/>
    </source>
</evidence>
<evidence type="ECO:0000313" key="2">
    <source>
        <dbReference type="EMBL" id="WFN35988.1"/>
    </source>
</evidence>
<dbReference type="InterPro" id="IPR027275">
    <property type="entry name" value="PRC-brl_dom"/>
</dbReference>
<dbReference type="RefSeq" id="WP_278098826.1">
    <property type="nucleotide sequence ID" value="NZ_CP091092.1"/>
</dbReference>
<dbReference type="PANTHER" id="PTHR38137">
    <property type="entry name" value="PRC-BARREL DOMAIN PROTEIN"/>
    <property type="match status" value="1"/>
</dbReference>
<keyword evidence="3" id="KW-1185">Reference proteome</keyword>